<comment type="caution">
    <text evidence="1">The sequence shown here is derived from an EMBL/GenBank/DDBJ whole genome shotgun (WGS) entry which is preliminary data.</text>
</comment>
<organism evidence="1">
    <name type="scientific">bioreactor metagenome</name>
    <dbReference type="NCBI Taxonomy" id="1076179"/>
    <lineage>
        <taxon>unclassified sequences</taxon>
        <taxon>metagenomes</taxon>
        <taxon>ecological metagenomes</taxon>
    </lineage>
</organism>
<gene>
    <name evidence="1" type="ORF">SDC9_109456</name>
</gene>
<name>A0A645BD56_9ZZZZ</name>
<evidence type="ECO:0000313" key="1">
    <source>
        <dbReference type="EMBL" id="MPM62581.1"/>
    </source>
</evidence>
<sequence length="75" mass="8320">MIESFAPLNAGEVRDPLIFELSFCRRESTASLSVSLLLGFVVSFCPCSEKELPTMIVSTKKNEKYVENLFGTKVA</sequence>
<proteinExistence type="predicted"/>
<dbReference type="AlphaFoldDB" id="A0A645BD56"/>
<accession>A0A645BD56</accession>
<reference evidence="1" key="1">
    <citation type="submission" date="2019-08" db="EMBL/GenBank/DDBJ databases">
        <authorList>
            <person name="Kucharzyk K."/>
            <person name="Murdoch R.W."/>
            <person name="Higgins S."/>
            <person name="Loffler F."/>
        </authorList>
    </citation>
    <scope>NUCLEOTIDE SEQUENCE</scope>
</reference>
<protein>
    <submittedName>
        <fullName evidence="1">Uncharacterized protein</fullName>
    </submittedName>
</protein>
<dbReference type="EMBL" id="VSSQ01018943">
    <property type="protein sequence ID" value="MPM62581.1"/>
    <property type="molecule type" value="Genomic_DNA"/>
</dbReference>